<comment type="caution">
    <text evidence="2">The sequence shown here is derived from an EMBL/GenBank/DDBJ whole genome shotgun (WGS) entry which is preliminary data.</text>
</comment>
<evidence type="ECO:0000256" key="1">
    <source>
        <dbReference type="SAM" id="Coils"/>
    </source>
</evidence>
<dbReference type="OrthoDB" id="2344344at2759"/>
<keyword evidence="1" id="KW-0175">Coiled coil</keyword>
<accession>A0A9N9A9U9</accession>
<evidence type="ECO:0000313" key="2">
    <source>
        <dbReference type="EMBL" id="CAG8522542.1"/>
    </source>
</evidence>
<keyword evidence="3" id="KW-1185">Reference proteome</keyword>
<proteinExistence type="predicted"/>
<sequence length="453" mass="52116">MSNNDNKSVQPDKKRSIGHLPKSIKMTNKSCVFGNVTNTEDIISRCINEKYKEENYCQDPLKMNSVPCYKPEDLPKSSFSTARLTRHLCEVGYDNNLPCFRSQHPSTDFDAICDFFEYANLLKRYNANLLRHETLDINTEIYGLKFVAVHENQEQTNEKNAIQLVNSAFNSELWQIKHELEALENEFKDSELKFFKASIAVWCKPKLDRRDWPAIINGLNKFISAKPINDTRYFEAYITALSLYTFAALLQNHKKSTMLNVINNSYKLLLPFLSTSTYHNAEGSFANKVKNKPPSVRLMDIFGGLHHGLKVATIQKFECEQDNIISTSEFSNLTLGLDKLNIIKPATFAKNEGWNNVTIKVDVRFPVSLMIKSRGVRIFDVRSEAWEFKPNEHNIYISRLIFNAITEISSIWTVHLSMKWFDEPGSIKLGSLEAKLLKKKSKARTFLYLGHKN</sequence>
<organism evidence="2 3">
    <name type="scientific">Dentiscutata erythropus</name>
    <dbReference type="NCBI Taxonomy" id="1348616"/>
    <lineage>
        <taxon>Eukaryota</taxon>
        <taxon>Fungi</taxon>
        <taxon>Fungi incertae sedis</taxon>
        <taxon>Mucoromycota</taxon>
        <taxon>Glomeromycotina</taxon>
        <taxon>Glomeromycetes</taxon>
        <taxon>Diversisporales</taxon>
        <taxon>Gigasporaceae</taxon>
        <taxon>Dentiscutata</taxon>
    </lineage>
</organism>
<name>A0A9N9A9U9_9GLOM</name>
<reference evidence="2" key="1">
    <citation type="submission" date="2021-06" db="EMBL/GenBank/DDBJ databases">
        <authorList>
            <person name="Kallberg Y."/>
            <person name="Tangrot J."/>
            <person name="Rosling A."/>
        </authorList>
    </citation>
    <scope>NUCLEOTIDE SEQUENCE</scope>
    <source>
        <strain evidence="2">MA453B</strain>
    </source>
</reference>
<dbReference type="AlphaFoldDB" id="A0A9N9A9U9"/>
<protein>
    <submittedName>
        <fullName evidence="2">14764_t:CDS:1</fullName>
    </submittedName>
</protein>
<feature type="coiled-coil region" evidence="1">
    <location>
        <begin position="166"/>
        <end position="193"/>
    </location>
</feature>
<gene>
    <name evidence="2" type="ORF">DERYTH_LOCUS3944</name>
</gene>
<dbReference type="EMBL" id="CAJVPY010001450">
    <property type="protein sequence ID" value="CAG8522542.1"/>
    <property type="molecule type" value="Genomic_DNA"/>
</dbReference>
<evidence type="ECO:0000313" key="3">
    <source>
        <dbReference type="Proteomes" id="UP000789405"/>
    </source>
</evidence>
<dbReference type="Proteomes" id="UP000789405">
    <property type="component" value="Unassembled WGS sequence"/>
</dbReference>